<evidence type="ECO:0000256" key="1">
    <source>
        <dbReference type="SAM" id="Phobius"/>
    </source>
</evidence>
<name>A0A7C3LS22_9BACT</name>
<keyword evidence="1" id="KW-0472">Membrane</keyword>
<reference evidence="2" key="1">
    <citation type="journal article" date="2020" name="mSystems">
        <title>Genome- and Community-Level Interaction Insights into Carbon Utilization and Element Cycling Functions of Hydrothermarchaeota in Hydrothermal Sediment.</title>
        <authorList>
            <person name="Zhou Z."/>
            <person name="Liu Y."/>
            <person name="Xu W."/>
            <person name="Pan J."/>
            <person name="Luo Z.H."/>
            <person name="Li M."/>
        </authorList>
    </citation>
    <scope>NUCLEOTIDE SEQUENCE [LARGE SCALE GENOMIC DNA]</scope>
    <source>
        <strain evidence="2">SpSt-902</strain>
    </source>
</reference>
<keyword evidence="1" id="KW-0812">Transmembrane</keyword>
<dbReference type="EMBL" id="DTMM01000093">
    <property type="protein sequence ID" value="HFT93265.1"/>
    <property type="molecule type" value="Genomic_DNA"/>
</dbReference>
<protein>
    <submittedName>
        <fullName evidence="2">DUF3185 family protein</fullName>
    </submittedName>
</protein>
<dbReference type="Pfam" id="PF11381">
    <property type="entry name" value="DUF3185"/>
    <property type="match status" value="1"/>
</dbReference>
<sequence length="70" mass="7308">MIKLVSIVLLASGIVLTIFGMQAMNSKSSVVSKFFNGTPTDAAMEMLIGGIVAIILGIAGFVLPRRVLKG</sequence>
<feature type="transmembrane region" description="Helical" evidence="1">
    <location>
        <begin position="42"/>
        <end position="63"/>
    </location>
</feature>
<evidence type="ECO:0000313" key="2">
    <source>
        <dbReference type="EMBL" id="HFT93265.1"/>
    </source>
</evidence>
<dbReference type="AlphaFoldDB" id="A0A7C3LS22"/>
<keyword evidence="1" id="KW-1133">Transmembrane helix</keyword>
<gene>
    <name evidence="2" type="ORF">ENX03_04880</name>
</gene>
<organism evidence="2">
    <name type="scientific">Leptospirillum ferriphilum</name>
    <dbReference type="NCBI Taxonomy" id="178606"/>
    <lineage>
        <taxon>Bacteria</taxon>
        <taxon>Pseudomonadati</taxon>
        <taxon>Nitrospirota</taxon>
        <taxon>Nitrospiria</taxon>
        <taxon>Nitrospirales</taxon>
        <taxon>Nitrospiraceae</taxon>
        <taxon>Leptospirillum</taxon>
    </lineage>
</organism>
<comment type="caution">
    <text evidence="2">The sequence shown here is derived from an EMBL/GenBank/DDBJ whole genome shotgun (WGS) entry which is preliminary data.</text>
</comment>
<accession>A0A7C3LS22</accession>
<proteinExistence type="predicted"/>
<dbReference type="InterPro" id="IPR021521">
    <property type="entry name" value="DUF3185"/>
</dbReference>